<dbReference type="VEuPathDB" id="TriTrypDB:TcIL3000_0_46210"/>
<evidence type="ECO:0000256" key="1">
    <source>
        <dbReference type="SAM" id="Phobius"/>
    </source>
</evidence>
<dbReference type="Proteomes" id="UP000000702">
    <property type="component" value="Unassembled WGS sequence"/>
</dbReference>
<evidence type="ECO:0000313" key="2">
    <source>
        <dbReference type="EMBL" id="CCD13936.1"/>
    </source>
</evidence>
<protein>
    <submittedName>
        <fullName evidence="2">WGS project CAEQ00000000 data, annotated contig 1882</fullName>
    </submittedName>
</protein>
<keyword evidence="1" id="KW-1133">Transmembrane helix</keyword>
<dbReference type="AlphaFoldDB" id="F9W9N2"/>
<name>F9W9N2_TRYCI</name>
<feature type="transmembrane region" description="Helical" evidence="1">
    <location>
        <begin position="242"/>
        <end position="266"/>
    </location>
</feature>
<keyword evidence="1" id="KW-0472">Membrane</keyword>
<keyword evidence="1" id="KW-0812">Transmembrane</keyword>
<dbReference type="EMBL" id="CAEQ01001333">
    <property type="protein sequence ID" value="CCD13936.1"/>
    <property type="molecule type" value="Genomic_DNA"/>
</dbReference>
<comment type="caution">
    <text evidence="2">The sequence shown here is derived from an EMBL/GenBank/DDBJ whole genome shotgun (WGS) entry which is preliminary data.</text>
</comment>
<accession>F9W9N2</accession>
<organism evidence="2 3">
    <name type="scientific">Trypanosoma congolense (strain IL3000)</name>
    <dbReference type="NCBI Taxonomy" id="1068625"/>
    <lineage>
        <taxon>Eukaryota</taxon>
        <taxon>Discoba</taxon>
        <taxon>Euglenozoa</taxon>
        <taxon>Kinetoplastea</taxon>
        <taxon>Metakinetoplastina</taxon>
        <taxon>Trypanosomatida</taxon>
        <taxon>Trypanosomatidae</taxon>
        <taxon>Trypanosoma</taxon>
        <taxon>Nannomonas</taxon>
    </lineage>
</organism>
<evidence type="ECO:0000313" key="3">
    <source>
        <dbReference type="Proteomes" id="UP000000702"/>
    </source>
</evidence>
<reference evidence="3" key="1">
    <citation type="submission" date="2011-07" db="EMBL/GenBank/DDBJ databases">
        <title>Divergent evolution of antigenic variation in African trypanosomes.</title>
        <authorList>
            <person name="Jackson A.P."/>
            <person name="Berry A."/>
            <person name="Allison H.C."/>
            <person name="Burton P."/>
            <person name="Anderson J."/>
            <person name="Aslett M."/>
            <person name="Brown R."/>
            <person name="Corton N."/>
            <person name="Harris D."/>
            <person name="Hauser H."/>
            <person name="Gamble J."/>
            <person name="Gilderthorp R."/>
            <person name="McQuillan J."/>
            <person name="Quail M.A."/>
            <person name="Sanders M."/>
            <person name="Van Tonder A."/>
            <person name="Ginger M.L."/>
            <person name="Donelson J.E."/>
            <person name="Field M.C."/>
            <person name="Barry J.D."/>
            <person name="Berriman M."/>
            <person name="Hertz-Fowler C."/>
        </authorList>
    </citation>
    <scope>NUCLEOTIDE SEQUENCE [LARGE SCALE GENOMIC DNA]</scope>
    <source>
        <strain evidence="3">IL3000</strain>
    </source>
</reference>
<keyword evidence="3" id="KW-1185">Reference proteome</keyword>
<sequence length="295" mass="32490">MDAHNKTLEAAKSSTSKALGETHVEGNCLNTVSILGILQCYVKGEQRKADVNIESICNEKDYEKHLPDHYGKTIANCNRIGKGKTYCNGTGAALKAAMEKWNTTDRKTSDANGGTCDVKREWETYVLNASNHMSLLDDHVQTIHDANLLTTAYFSVVYRMEEDVKNGKHMKEIVANARRAGQEGAKVVVEKPVTNTVEGNETQPGQKNKPMEEEVKVTVQLDGLQFDDESLPAHSKESFPKIYIYLLAILLPLCCLVIGVTMFCILRRARSTPAEKSISVEGATMSKAGGTHAHF</sequence>
<reference evidence="2 3" key="2">
    <citation type="journal article" date="2012" name="Proc. Natl. Acad. Sci. U.S.A.">
        <title>Antigenic diversity is generated by distinct evolutionary mechanisms in African trypanosome species.</title>
        <authorList>
            <person name="Jackson A.P."/>
            <person name="Berry A."/>
            <person name="Aslett M."/>
            <person name="Allison H.C."/>
            <person name="Burton P."/>
            <person name="Vavrova-Anderson J."/>
            <person name="Brown R."/>
            <person name="Browne H."/>
            <person name="Corton N."/>
            <person name="Hauser H."/>
            <person name="Gamble J."/>
            <person name="Gilderthorp R."/>
            <person name="Marcello L."/>
            <person name="McQuillan J."/>
            <person name="Otto T.D."/>
            <person name="Quail M.A."/>
            <person name="Sanders M.J."/>
            <person name="van Tonder A."/>
            <person name="Ginger M.L."/>
            <person name="Field M.C."/>
            <person name="Barry J.D."/>
            <person name="Hertz-Fowler C."/>
            <person name="Berriman M."/>
        </authorList>
    </citation>
    <scope>NUCLEOTIDE SEQUENCE [LARGE SCALE GENOMIC DNA]</scope>
    <source>
        <strain evidence="2 3">IL3000</strain>
    </source>
</reference>
<gene>
    <name evidence="2" type="ORF">TCIL3000_0_46210</name>
</gene>
<proteinExistence type="predicted"/>
<dbReference type="InterPro" id="IPR021057">
    <property type="entry name" value="Trypano_invariant_glycop"/>
</dbReference>
<dbReference type="Pfam" id="PF11727">
    <property type="entry name" value="ISG65-75"/>
    <property type="match status" value="1"/>
</dbReference>